<dbReference type="GO" id="GO:0003724">
    <property type="term" value="F:RNA helicase activity"/>
    <property type="evidence" value="ECO:0007669"/>
    <property type="project" value="InterPro"/>
</dbReference>
<evidence type="ECO:0000313" key="8">
    <source>
        <dbReference type="Proteomes" id="UP000444980"/>
    </source>
</evidence>
<dbReference type="SMART" id="SM00487">
    <property type="entry name" value="DEXDc"/>
    <property type="match status" value="1"/>
</dbReference>
<keyword evidence="3 7" id="KW-0347">Helicase</keyword>
<dbReference type="FunFam" id="1.20.120.1080:FF:000005">
    <property type="entry name" value="ATP-dependent helicase HrpA"/>
    <property type="match status" value="1"/>
</dbReference>
<dbReference type="Gene3D" id="1.20.120.1080">
    <property type="match status" value="1"/>
</dbReference>
<dbReference type="PANTHER" id="PTHR18934:SF99">
    <property type="entry name" value="ATP-DEPENDENT RNA HELICASE DHX37-RELATED"/>
    <property type="match status" value="1"/>
</dbReference>
<name>A0A7I9UY82_9ACTN</name>
<evidence type="ECO:0000313" key="7">
    <source>
        <dbReference type="EMBL" id="GED98157.1"/>
    </source>
</evidence>
<dbReference type="Pfam" id="PF00270">
    <property type="entry name" value="DEAD"/>
    <property type="match status" value="1"/>
</dbReference>
<proteinExistence type="predicted"/>
<dbReference type="NCBIfam" id="NF008348">
    <property type="entry name" value="PRK11131.1"/>
    <property type="match status" value="1"/>
</dbReference>
<dbReference type="Gene3D" id="3.40.50.300">
    <property type="entry name" value="P-loop containing nucleotide triphosphate hydrolases"/>
    <property type="match status" value="2"/>
</dbReference>
<dbReference type="InterPro" id="IPR024590">
    <property type="entry name" value="HrpA_C"/>
</dbReference>
<feature type="domain" description="Helicase ATP-binding" evidence="5">
    <location>
        <begin position="43"/>
        <end position="206"/>
    </location>
</feature>
<dbReference type="Pfam" id="PF00271">
    <property type="entry name" value="Helicase_C"/>
    <property type="match status" value="1"/>
</dbReference>
<dbReference type="InterPro" id="IPR011545">
    <property type="entry name" value="DEAD/DEAH_box_helicase_dom"/>
</dbReference>
<evidence type="ECO:0000256" key="2">
    <source>
        <dbReference type="ARBA" id="ARBA00022801"/>
    </source>
</evidence>
<feature type="domain" description="Helicase C-terminal" evidence="6">
    <location>
        <begin position="232"/>
        <end position="399"/>
    </location>
</feature>
<keyword evidence="2" id="KW-0378">Hydrolase</keyword>
<evidence type="ECO:0000259" key="6">
    <source>
        <dbReference type="PROSITE" id="PS51194"/>
    </source>
</evidence>
<evidence type="ECO:0000256" key="3">
    <source>
        <dbReference type="ARBA" id="ARBA00022806"/>
    </source>
</evidence>
<dbReference type="EMBL" id="BJOU01000001">
    <property type="protein sequence ID" value="GED98157.1"/>
    <property type="molecule type" value="Genomic_DNA"/>
</dbReference>
<sequence length="1246" mass="137181">MSPSRPSRPRGARPGLIEARRAQRPHLHFPDELPVSGCRDEIAAALAQHQVIVVAGETGSGKTTQLPKICLAAGRGVDGLIGHTQPRRIAATSVAERIAEETRTDVGDAVGYCVRFSDRVADSTLVKVMTDGILLAEIASDPMLRAYDTLIIDEAHERSLNIDFILGYLKQLLPRRPDLKVIITSATIEPERFARHFATATDSVPIIEVSGRTYPVELRYRPPAPETEQAAAIDSAVSELWAGATGDILVFLPTERDIRETAKALAHRESHGAEIVPLYARLSIAEQRRVFTPSNGRRIVLATNVAETSLTVPGIRYVVDTGTARISRYSPRTKVTRLPVEPVSQASARQRAGRCGRVAAGVCLRLYDEEDFEARPPYTDPEILRSNLAGVILSMVSLRLGDIADFGFVSPPSSRAIADGLAELGELGAITVRPDRAPKLTAVGRSLARLPIDPRPARMLVAAHEFGCVADVLVVASALSIPDVRLRPADKREAADEAHRRFDEPGSDFLSLLNLWDYLAESRKALSGNQFRRQCEREFLHWTRIREWRDLHRQLERTVKDLGWGVQRSGDRDPDAVHQAILAGLLSNIAARKPDSKEYLGARNTSLMIFPSSPLAKKPPAFLMAAELIETSRTYASTVARIDPAWAERLAGDLCKRSYSEPHWSSRQGTTLAYERVTLFGVTLAASRRVTYTKIDPPLCRELFLRHALVDGDWRTRHAFFARNRALLDDAAEVESRARRRDLVISADQLFAFYDARIPADVVSAQHFDAWWKQAARTEPDLLDLRAEDVVAHSPVSEADYPGTWAQGELRLRLRYKFAPGDPDDGVTVEIPRDLVDHVRPAGFDWTVPGMREELVAALIKTLPKQIRRLASPSPQFAAAVLARLKPRSEPLLTGVARELSALTRTTITPDTFNLARIDDHLQMNFALVDERGDIVATSRSLARLQRDEEAPGARTAPDRVTASTWTAETFGDLEESVSADIAGQRVTRYPGLSPVDATTVASALFPTAPARDAAMVPAVITLLAASTPALSRKTASSLNPAQRLALSQHPYPDLDALLADCTRRAIRDSVPTARASALRTPSAFAALRADLAPQITDRAPTAFFAALDVFALVPEVHAAIDSRTGTLAADDVAEQLANLVFDGFIGSTPIDRLAEVPRYLRAAIIRLESLDTGAARDRDALAAVDRVIERWNQRLHQLPEHRREPFNDYAQWMVEELRVGLFAQRLGTAHPVSEKRVLKAFDAFT</sequence>
<dbReference type="InterPro" id="IPR027417">
    <property type="entry name" value="P-loop_NTPase"/>
</dbReference>
<dbReference type="InterPro" id="IPR014001">
    <property type="entry name" value="Helicase_ATP-bd"/>
</dbReference>
<dbReference type="InterPro" id="IPR001650">
    <property type="entry name" value="Helicase_C-like"/>
</dbReference>
<organism evidence="7 8">
    <name type="scientific">Gordonia crocea</name>
    <dbReference type="NCBI Taxonomy" id="589162"/>
    <lineage>
        <taxon>Bacteria</taxon>
        <taxon>Bacillati</taxon>
        <taxon>Actinomycetota</taxon>
        <taxon>Actinomycetes</taxon>
        <taxon>Mycobacteriales</taxon>
        <taxon>Gordoniaceae</taxon>
        <taxon>Gordonia</taxon>
    </lineage>
</organism>
<dbReference type="AlphaFoldDB" id="A0A7I9UY82"/>
<dbReference type="CDD" id="cd18791">
    <property type="entry name" value="SF2_C_RHA"/>
    <property type="match status" value="1"/>
</dbReference>
<keyword evidence="8" id="KW-1185">Reference proteome</keyword>
<dbReference type="Proteomes" id="UP000444980">
    <property type="component" value="Unassembled WGS sequence"/>
</dbReference>
<dbReference type="GO" id="GO:0005524">
    <property type="term" value="F:ATP binding"/>
    <property type="evidence" value="ECO:0007669"/>
    <property type="project" value="UniProtKB-KW"/>
</dbReference>
<protein>
    <submittedName>
        <fullName evidence="7">ATP-dependent helicase</fullName>
    </submittedName>
</protein>
<evidence type="ECO:0000259" key="5">
    <source>
        <dbReference type="PROSITE" id="PS51192"/>
    </source>
</evidence>
<dbReference type="InterPro" id="IPR007502">
    <property type="entry name" value="Helicase-assoc_dom"/>
</dbReference>
<dbReference type="OrthoDB" id="9805617at2"/>
<dbReference type="SMART" id="SM00490">
    <property type="entry name" value="HELICc"/>
    <property type="match status" value="1"/>
</dbReference>
<dbReference type="InterPro" id="IPR010222">
    <property type="entry name" value="RNA_helicase_HrpA"/>
</dbReference>
<dbReference type="PROSITE" id="PS51194">
    <property type="entry name" value="HELICASE_CTER"/>
    <property type="match status" value="1"/>
</dbReference>
<dbReference type="PROSITE" id="PS51192">
    <property type="entry name" value="HELICASE_ATP_BIND_1"/>
    <property type="match status" value="1"/>
</dbReference>
<dbReference type="RefSeq" id="WP_161927378.1">
    <property type="nucleotide sequence ID" value="NZ_BJOU01000001.1"/>
</dbReference>
<reference evidence="8" key="1">
    <citation type="submission" date="2019-06" db="EMBL/GenBank/DDBJ databases">
        <title>Gordonia isolated from sludge of a wastewater treatment plant.</title>
        <authorList>
            <person name="Tamura T."/>
            <person name="Aoyama K."/>
            <person name="Kang Y."/>
            <person name="Saito S."/>
            <person name="Akiyama N."/>
            <person name="Yazawa K."/>
            <person name="Gonoi T."/>
            <person name="Mikami Y."/>
        </authorList>
    </citation>
    <scope>NUCLEOTIDE SEQUENCE [LARGE SCALE GENOMIC DNA]</scope>
    <source>
        <strain evidence="8">NBRC 107697</strain>
    </source>
</reference>
<keyword evidence="1" id="KW-0547">Nucleotide-binding</keyword>
<dbReference type="InterPro" id="IPR003593">
    <property type="entry name" value="AAA+_ATPase"/>
</dbReference>
<dbReference type="SMART" id="SM00847">
    <property type="entry name" value="HA2"/>
    <property type="match status" value="1"/>
</dbReference>
<dbReference type="GO" id="GO:0016787">
    <property type="term" value="F:hydrolase activity"/>
    <property type="evidence" value="ECO:0007669"/>
    <property type="project" value="UniProtKB-KW"/>
</dbReference>
<comment type="caution">
    <text evidence="7">The sequence shown here is derived from an EMBL/GenBank/DDBJ whole genome shotgun (WGS) entry which is preliminary data.</text>
</comment>
<keyword evidence="4" id="KW-0067">ATP-binding</keyword>
<dbReference type="SMART" id="SM00382">
    <property type="entry name" value="AAA"/>
    <property type="match status" value="1"/>
</dbReference>
<dbReference type="InterPro" id="IPR011709">
    <property type="entry name" value="DEAD-box_helicase_OB_fold"/>
</dbReference>
<dbReference type="SUPFAM" id="SSF52540">
    <property type="entry name" value="P-loop containing nucleoside triphosphate hydrolases"/>
    <property type="match status" value="1"/>
</dbReference>
<gene>
    <name evidence="7" type="primary">hrpA</name>
    <name evidence="7" type="ORF">nbrc107697_21960</name>
</gene>
<evidence type="ECO:0000256" key="1">
    <source>
        <dbReference type="ARBA" id="ARBA00022741"/>
    </source>
</evidence>
<dbReference type="Pfam" id="PF07717">
    <property type="entry name" value="OB_NTP_bind"/>
    <property type="match status" value="1"/>
</dbReference>
<evidence type="ECO:0000256" key="4">
    <source>
        <dbReference type="ARBA" id="ARBA00022840"/>
    </source>
</evidence>
<dbReference type="NCBIfam" id="TIGR01967">
    <property type="entry name" value="DEAH_box_HrpA"/>
    <property type="match status" value="1"/>
</dbReference>
<dbReference type="PANTHER" id="PTHR18934">
    <property type="entry name" value="ATP-DEPENDENT RNA HELICASE"/>
    <property type="match status" value="1"/>
</dbReference>
<dbReference type="GO" id="GO:0003723">
    <property type="term" value="F:RNA binding"/>
    <property type="evidence" value="ECO:0007669"/>
    <property type="project" value="TreeGrafter"/>
</dbReference>
<dbReference type="Pfam" id="PF21010">
    <property type="entry name" value="HA2_C"/>
    <property type="match status" value="1"/>
</dbReference>
<accession>A0A7I9UY82</accession>
<dbReference type="Pfam" id="PF11898">
    <property type="entry name" value="DUF3418"/>
    <property type="match status" value="1"/>
</dbReference>